<gene>
    <name evidence="2" type="ORF">H8S55_09460</name>
</gene>
<protein>
    <submittedName>
        <fullName evidence="2">Uncharacterized protein</fullName>
    </submittedName>
</protein>
<name>A0A8J6J4L0_9FIRM</name>
<feature type="transmembrane region" description="Helical" evidence="1">
    <location>
        <begin position="40"/>
        <end position="59"/>
    </location>
</feature>
<dbReference type="AlphaFoldDB" id="A0A8J6J4L0"/>
<comment type="caution">
    <text evidence="2">The sequence shown here is derived from an EMBL/GenBank/DDBJ whole genome shotgun (WGS) entry which is preliminary data.</text>
</comment>
<evidence type="ECO:0000313" key="2">
    <source>
        <dbReference type="EMBL" id="MBC5717545.1"/>
    </source>
</evidence>
<accession>A0A8J6J4L0</accession>
<reference evidence="2" key="1">
    <citation type="submission" date="2020-08" db="EMBL/GenBank/DDBJ databases">
        <title>Genome public.</title>
        <authorList>
            <person name="Liu C."/>
            <person name="Sun Q."/>
        </authorList>
    </citation>
    <scope>NUCLEOTIDE SEQUENCE</scope>
    <source>
        <strain evidence="2">BX5</strain>
    </source>
</reference>
<evidence type="ECO:0000313" key="3">
    <source>
        <dbReference type="Proteomes" id="UP000602260"/>
    </source>
</evidence>
<proteinExistence type="predicted"/>
<evidence type="ECO:0000256" key="1">
    <source>
        <dbReference type="SAM" id="Phobius"/>
    </source>
</evidence>
<dbReference type="Proteomes" id="UP000602260">
    <property type="component" value="Unassembled WGS sequence"/>
</dbReference>
<keyword evidence="3" id="KW-1185">Reference proteome</keyword>
<organism evidence="2 3">
    <name type="scientific">Flintibacter faecis</name>
    <dbReference type="NCBI Taxonomy" id="2763047"/>
    <lineage>
        <taxon>Bacteria</taxon>
        <taxon>Bacillati</taxon>
        <taxon>Bacillota</taxon>
        <taxon>Clostridia</taxon>
        <taxon>Eubacteriales</taxon>
        <taxon>Flintibacter</taxon>
    </lineage>
</organism>
<feature type="transmembrane region" description="Helical" evidence="1">
    <location>
        <begin position="6"/>
        <end position="24"/>
    </location>
</feature>
<dbReference type="RefSeq" id="WP_186878769.1">
    <property type="nucleotide sequence ID" value="NZ_JACOPN010000006.1"/>
</dbReference>
<sequence>MTTELQVLLTLGSIAIVPAIYRVILGQEKFTQRMRVQGELFKLLFLTFYATLFFFQVFGRIR</sequence>
<keyword evidence="1" id="KW-0472">Membrane</keyword>
<keyword evidence="1" id="KW-1133">Transmembrane helix</keyword>
<dbReference type="EMBL" id="JACOPN010000006">
    <property type="protein sequence ID" value="MBC5717545.1"/>
    <property type="molecule type" value="Genomic_DNA"/>
</dbReference>
<keyword evidence="1" id="KW-0812">Transmembrane</keyword>